<feature type="region of interest" description="Disordered" evidence="1">
    <location>
        <begin position="1"/>
        <end position="50"/>
    </location>
</feature>
<dbReference type="Proteomes" id="UP001607302">
    <property type="component" value="Unassembled WGS sequence"/>
</dbReference>
<evidence type="ECO:0000256" key="1">
    <source>
        <dbReference type="SAM" id="MobiDB-lite"/>
    </source>
</evidence>
<gene>
    <name evidence="2" type="ORF">V1478_000649</name>
</gene>
<dbReference type="EMBL" id="JAUDFV010000020">
    <property type="protein sequence ID" value="KAL2740508.1"/>
    <property type="molecule type" value="Genomic_DNA"/>
</dbReference>
<accession>A0ABD2C855</accession>
<evidence type="ECO:0000313" key="2">
    <source>
        <dbReference type="EMBL" id="KAL2740508.1"/>
    </source>
</evidence>
<name>A0ABD2C855_VESSQ</name>
<keyword evidence="3" id="KW-1185">Reference proteome</keyword>
<proteinExistence type="predicted"/>
<reference evidence="2 3" key="1">
    <citation type="journal article" date="2024" name="Ann. Entomol. Soc. Am.">
        <title>Genomic analyses of the southern and eastern yellowjacket wasps (Hymenoptera: Vespidae) reveal evolutionary signatures of social life.</title>
        <authorList>
            <person name="Catto M.A."/>
            <person name="Caine P.B."/>
            <person name="Orr S.E."/>
            <person name="Hunt B.G."/>
            <person name="Goodisman M.A.D."/>
        </authorList>
    </citation>
    <scope>NUCLEOTIDE SEQUENCE [LARGE SCALE GENOMIC DNA]</scope>
    <source>
        <strain evidence="2">233</strain>
        <tissue evidence="2">Head and thorax</tissue>
    </source>
</reference>
<feature type="compositionally biased region" description="Acidic residues" evidence="1">
    <location>
        <begin position="20"/>
        <end position="37"/>
    </location>
</feature>
<dbReference type="AlphaFoldDB" id="A0ABD2C855"/>
<sequence length="124" mass="14377">MSESRMDPRPCGNVPIEAAKEEEEDDEEEEEEEEEEERQGRPFVVASSGSNCKRATETIQRLVKALLYEHFRAQRTIVGSNKKSKNVQPRSPSRIPKYYDILIWVPNWSTNVPTIKAHRGRYSQ</sequence>
<evidence type="ECO:0000313" key="3">
    <source>
        <dbReference type="Proteomes" id="UP001607302"/>
    </source>
</evidence>
<protein>
    <submittedName>
        <fullName evidence="2">Uncharacterized protein</fullName>
    </submittedName>
</protein>
<comment type="caution">
    <text evidence="2">The sequence shown here is derived from an EMBL/GenBank/DDBJ whole genome shotgun (WGS) entry which is preliminary data.</text>
</comment>
<feature type="non-terminal residue" evidence="2">
    <location>
        <position position="124"/>
    </location>
</feature>
<organism evidence="2 3">
    <name type="scientific">Vespula squamosa</name>
    <name type="common">Southern yellow jacket</name>
    <name type="synonym">Wasp</name>
    <dbReference type="NCBI Taxonomy" id="30214"/>
    <lineage>
        <taxon>Eukaryota</taxon>
        <taxon>Metazoa</taxon>
        <taxon>Ecdysozoa</taxon>
        <taxon>Arthropoda</taxon>
        <taxon>Hexapoda</taxon>
        <taxon>Insecta</taxon>
        <taxon>Pterygota</taxon>
        <taxon>Neoptera</taxon>
        <taxon>Endopterygota</taxon>
        <taxon>Hymenoptera</taxon>
        <taxon>Apocrita</taxon>
        <taxon>Aculeata</taxon>
        <taxon>Vespoidea</taxon>
        <taxon>Vespidae</taxon>
        <taxon>Vespinae</taxon>
        <taxon>Vespula</taxon>
    </lineage>
</organism>